<name>A0A4Y2QRT0_ARAVE</name>
<organism evidence="1 2">
    <name type="scientific">Araneus ventricosus</name>
    <name type="common">Orbweaver spider</name>
    <name type="synonym">Epeira ventricosa</name>
    <dbReference type="NCBI Taxonomy" id="182803"/>
    <lineage>
        <taxon>Eukaryota</taxon>
        <taxon>Metazoa</taxon>
        <taxon>Ecdysozoa</taxon>
        <taxon>Arthropoda</taxon>
        <taxon>Chelicerata</taxon>
        <taxon>Arachnida</taxon>
        <taxon>Araneae</taxon>
        <taxon>Araneomorphae</taxon>
        <taxon>Entelegynae</taxon>
        <taxon>Araneoidea</taxon>
        <taxon>Araneidae</taxon>
        <taxon>Araneus</taxon>
    </lineage>
</organism>
<dbReference type="EMBL" id="BGPR01014615">
    <property type="protein sequence ID" value="GBN65970.1"/>
    <property type="molecule type" value="Genomic_DNA"/>
</dbReference>
<protein>
    <submittedName>
        <fullName evidence="1">Uncharacterized protein</fullName>
    </submittedName>
</protein>
<reference evidence="1 2" key="1">
    <citation type="journal article" date="2019" name="Sci. Rep.">
        <title>Orb-weaving spider Araneus ventricosus genome elucidates the spidroin gene catalogue.</title>
        <authorList>
            <person name="Kono N."/>
            <person name="Nakamura H."/>
            <person name="Ohtoshi R."/>
            <person name="Moran D.A.P."/>
            <person name="Shinohara A."/>
            <person name="Yoshida Y."/>
            <person name="Fujiwara M."/>
            <person name="Mori M."/>
            <person name="Tomita M."/>
            <person name="Arakawa K."/>
        </authorList>
    </citation>
    <scope>NUCLEOTIDE SEQUENCE [LARGE SCALE GENOMIC DNA]</scope>
</reference>
<comment type="caution">
    <text evidence="1">The sequence shown here is derived from an EMBL/GenBank/DDBJ whole genome shotgun (WGS) entry which is preliminary data.</text>
</comment>
<accession>A0A4Y2QRT0</accession>
<evidence type="ECO:0000313" key="1">
    <source>
        <dbReference type="EMBL" id="GBN65970.1"/>
    </source>
</evidence>
<dbReference type="AlphaFoldDB" id="A0A4Y2QRT0"/>
<proteinExistence type="predicted"/>
<dbReference type="Proteomes" id="UP000499080">
    <property type="component" value="Unassembled WGS sequence"/>
</dbReference>
<keyword evidence="2" id="KW-1185">Reference proteome</keyword>
<evidence type="ECO:0000313" key="2">
    <source>
        <dbReference type="Proteomes" id="UP000499080"/>
    </source>
</evidence>
<gene>
    <name evidence="1" type="ORF">AVEN_177559_1</name>
</gene>
<sequence>MEASRNVNPSAKDHSSLYCTYFSHSLQNPETPLAPFSSRARETCTVSPYVSTQVAFHHLWPAVQMKRLENPKFRLYHSNYHRIDDTFWLGVERS</sequence>